<sequence>MSDYYCPRFYRKTVKSQRKFWMRPPIGKAPPIRPFPDPP</sequence>
<dbReference type="EMBL" id="AUNB01000001">
    <property type="protein sequence ID" value="KEO61787.1"/>
    <property type="molecule type" value="Genomic_DNA"/>
</dbReference>
<protein>
    <submittedName>
        <fullName evidence="1">Uncharacterized protein</fullName>
    </submittedName>
</protein>
<gene>
    <name evidence="1" type="ORF">DT23_02085</name>
</gene>
<reference evidence="1 2" key="1">
    <citation type="journal article" date="2015" name="Antonie Van Leeuwenhoek">
        <title>Thioclava indica sp. nov., isolated from surface seawater of the Indian Ocean.</title>
        <authorList>
            <person name="Liu Y."/>
            <person name="Lai Q."/>
            <person name="Du J."/>
            <person name="Xu H."/>
            <person name="Jiang L."/>
            <person name="Shao Z."/>
        </authorList>
    </citation>
    <scope>NUCLEOTIDE SEQUENCE [LARGE SCALE GENOMIC DNA]</scope>
    <source>
        <strain evidence="1 2">DT23-4</strain>
    </source>
</reference>
<dbReference type="AlphaFoldDB" id="A0A074KJQ6"/>
<evidence type="ECO:0000313" key="1">
    <source>
        <dbReference type="EMBL" id="KEO61787.1"/>
    </source>
</evidence>
<keyword evidence="2" id="KW-1185">Reference proteome</keyword>
<name>A0A074KJQ6_9RHOB</name>
<accession>A0A074KJQ6</accession>
<evidence type="ECO:0000313" key="2">
    <source>
        <dbReference type="Proteomes" id="UP000027471"/>
    </source>
</evidence>
<dbReference type="Proteomes" id="UP000027471">
    <property type="component" value="Unassembled WGS sequence"/>
</dbReference>
<proteinExistence type="predicted"/>
<comment type="caution">
    <text evidence="1">The sequence shown here is derived from an EMBL/GenBank/DDBJ whole genome shotgun (WGS) entry which is preliminary data.</text>
</comment>
<organism evidence="1 2">
    <name type="scientific">Thioclava indica</name>
    <dbReference type="NCBI Taxonomy" id="1353528"/>
    <lineage>
        <taxon>Bacteria</taxon>
        <taxon>Pseudomonadati</taxon>
        <taxon>Pseudomonadota</taxon>
        <taxon>Alphaproteobacteria</taxon>
        <taxon>Rhodobacterales</taxon>
        <taxon>Paracoccaceae</taxon>
        <taxon>Thioclava</taxon>
    </lineage>
</organism>